<dbReference type="PROSITE" id="PS51257">
    <property type="entry name" value="PROKAR_LIPOPROTEIN"/>
    <property type="match status" value="1"/>
</dbReference>
<dbReference type="InterPro" id="IPR002541">
    <property type="entry name" value="Cyt_c_assembly"/>
</dbReference>
<feature type="transmembrane region" description="Helical" evidence="1">
    <location>
        <begin position="39"/>
        <end position="57"/>
    </location>
</feature>
<feature type="transmembrane region" description="Helical" evidence="1">
    <location>
        <begin position="6"/>
        <end position="27"/>
    </location>
</feature>
<dbReference type="AlphaFoldDB" id="A0A4R3LB68"/>
<keyword evidence="1" id="KW-1133">Transmembrane helix</keyword>
<feature type="transmembrane region" description="Helical" evidence="1">
    <location>
        <begin position="210"/>
        <end position="231"/>
    </location>
</feature>
<keyword evidence="1" id="KW-0812">Transmembrane</keyword>
<dbReference type="InterPro" id="IPR052372">
    <property type="entry name" value="YpjD/HemX"/>
</dbReference>
<dbReference type="GO" id="GO:0020037">
    <property type="term" value="F:heme binding"/>
    <property type="evidence" value="ECO:0007669"/>
    <property type="project" value="InterPro"/>
</dbReference>
<dbReference type="GO" id="GO:0017004">
    <property type="term" value="P:cytochrome complex assembly"/>
    <property type="evidence" value="ECO:0007669"/>
    <property type="project" value="InterPro"/>
</dbReference>
<evidence type="ECO:0000313" key="3">
    <source>
        <dbReference type="EMBL" id="TCS96528.1"/>
    </source>
</evidence>
<dbReference type="PANTHER" id="PTHR38034">
    <property type="entry name" value="INNER MEMBRANE PROTEIN YPJD"/>
    <property type="match status" value="1"/>
</dbReference>
<sequence length="271" mass="31927">MFAERWIYDFTIYVYALSLLFACSDFLHASKRAQRISYGLLMLVWLLQTTEFTLRVFEFFPMATRFDSLFIYSWMLVSFTLILNRCSRLMMFSLVANLFSFTVLAIHFFFARDVSPVLEQLLLSELVFIHMTMAIMAYAAFTLASICAGLYLITTSLLKKRKWNRLLRRLPSLDRLQLILKWLVMSGTLLLLIALILGVIYAYQTVGHDFWMDLKILGSLMVLFVYGFVLYRSIMNKWYGRRLAWWTTLSIFVIICNYLLSKSSVSFHHWI</sequence>
<proteinExistence type="predicted"/>
<gene>
    <name evidence="3" type="ORF">EDD58_101162</name>
</gene>
<feature type="transmembrane region" description="Helical" evidence="1">
    <location>
        <begin position="131"/>
        <end position="158"/>
    </location>
</feature>
<dbReference type="RefSeq" id="WP_131922935.1">
    <property type="nucleotide sequence ID" value="NZ_SMAG01000001.1"/>
</dbReference>
<name>A0A4R3LB68_9BACL</name>
<feature type="transmembrane region" description="Helical" evidence="1">
    <location>
        <begin position="243"/>
        <end position="260"/>
    </location>
</feature>
<evidence type="ECO:0000259" key="2">
    <source>
        <dbReference type="Pfam" id="PF01578"/>
    </source>
</evidence>
<feature type="transmembrane region" description="Helical" evidence="1">
    <location>
        <begin position="69"/>
        <end position="87"/>
    </location>
</feature>
<feature type="transmembrane region" description="Helical" evidence="1">
    <location>
        <begin position="179"/>
        <end position="204"/>
    </location>
</feature>
<keyword evidence="1" id="KW-0472">Membrane</keyword>
<comment type="caution">
    <text evidence="3">The sequence shown here is derived from an EMBL/GenBank/DDBJ whole genome shotgun (WGS) entry which is preliminary data.</text>
</comment>
<reference evidence="3 4" key="1">
    <citation type="submission" date="2019-03" db="EMBL/GenBank/DDBJ databases">
        <title>Genomic Encyclopedia of Type Strains, Phase IV (KMG-IV): sequencing the most valuable type-strain genomes for metagenomic binning, comparative biology and taxonomic classification.</title>
        <authorList>
            <person name="Goeker M."/>
        </authorList>
    </citation>
    <scope>NUCLEOTIDE SEQUENCE [LARGE SCALE GENOMIC DNA]</scope>
    <source>
        <strain evidence="3 4">DSM 45707</strain>
    </source>
</reference>
<protein>
    <submittedName>
        <fullName evidence="3">HemX family protein</fullName>
    </submittedName>
</protein>
<dbReference type="Proteomes" id="UP000294937">
    <property type="component" value="Unassembled WGS sequence"/>
</dbReference>
<feature type="domain" description="Cytochrome c assembly protein" evidence="2">
    <location>
        <begin position="66"/>
        <end position="265"/>
    </location>
</feature>
<evidence type="ECO:0000256" key="1">
    <source>
        <dbReference type="SAM" id="Phobius"/>
    </source>
</evidence>
<dbReference type="EMBL" id="SMAG01000001">
    <property type="protein sequence ID" value="TCS96528.1"/>
    <property type="molecule type" value="Genomic_DNA"/>
</dbReference>
<dbReference type="OrthoDB" id="2417400at2"/>
<keyword evidence="4" id="KW-1185">Reference proteome</keyword>
<dbReference type="PANTHER" id="PTHR38034:SF1">
    <property type="entry name" value="INNER MEMBRANE PROTEIN YPJD"/>
    <property type="match status" value="1"/>
</dbReference>
<dbReference type="Pfam" id="PF01578">
    <property type="entry name" value="Cytochrom_C_asm"/>
    <property type="match status" value="1"/>
</dbReference>
<organism evidence="3 4">
    <name type="scientific">Hazenella coriacea</name>
    <dbReference type="NCBI Taxonomy" id="1179467"/>
    <lineage>
        <taxon>Bacteria</taxon>
        <taxon>Bacillati</taxon>
        <taxon>Bacillota</taxon>
        <taxon>Bacilli</taxon>
        <taxon>Bacillales</taxon>
        <taxon>Thermoactinomycetaceae</taxon>
        <taxon>Hazenella</taxon>
    </lineage>
</organism>
<feature type="transmembrane region" description="Helical" evidence="1">
    <location>
        <begin position="94"/>
        <end position="111"/>
    </location>
</feature>
<evidence type="ECO:0000313" key="4">
    <source>
        <dbReference type="Proteomes" id="UP000294937"/>
    </source>
</evidence>
<accession>A0A4R3LB68</accession>